<feature type="transmembrane region" description="Helical" evidence="1">
    <location>
        <begin position="58"/>
        <end position="76"/>
    </location>
</feature>
<protein>
    <submittedName>
        <fullName evidence="2">Uncharacterized protein</fullName>
    </submittedName>
</protein>
<dbReference type="Pfam" id="PF20221">
    <property type="entry name" value="DUF6580"/>
    <property type="match status" value="1"/>
</dbReference>
<dbReference type="Proteomes" id="UP000466586">
    <property type="component" value="Unassembled WGS sequence"/>
</dbReference>
<organism evidence="2 3">
    <name type="scientific">Hufsiella arboris</name>
    <dbReference type="NCBI Taxonomy" id="2695275"/>
    <lineage>
        <taxon>Bacteria</taxon>
        <taxon>Pseudomonadati</taxon>
        <taxon>Bacteroidota</taxon>
        <taxon>Sphingobacteriia</taxon>
        <taxon>Sphingobacteriales</taxon>
        <taxon>Sphingobacteriaceae</taxon>
        <taxon>Hufsiella</taxon>
    </lineage>
</organism>
<keyword evidence="3" id="KW-1185">Reference proteome</keyword>
<dbReference type="RefSeq" id="WP_160845135.1">
    <property type="nucleotide sequence ID" value="NZ_WVHT01000006.1"/>
</dbReference>
<evidence type="ECO:0000313" key="3">
    <source>
        <dbReference type="Proteomes" id="UP000466586"/>
    </source>
</evidence>
<dbReference type="InterPro" id="IPR046487">
    <property type="entry name" value="DUF6580"/>
</dbReference>
<dbReference type="EMBL" id="WVHT01000006">
    <property type="protein sequence ID" value="MXV51950.1"/>
    <property type="molecule type" value="Genomic_DNA"/>
</dbReference>
<keyword evidence="1" id="KW-1133">Transmembrane helix</keyword>
<reference evidence="2 3" key="1">
    <citation type="submission" date="2019-11" db="EMBL/GenBank/DDBJ databases">
        <title>Pedobacter sp. HMF7647 Genome sequencing and assembly.</title>
        <authorList>
            <person name="Kang H."/>
            <person name="Kim H."/>
            <person name="Joh K."/>
        </authorList>
    </citation>
    <scope>NUCLEOTIDE SEQUENCE [LARGE SCALE GENOMIC DNA]</scope>
    <source>
        <strain evidence="2 3">HMF7647</strain>
    </source>
</reference>
<name>A0A7K1YBZ9_9SPHI</name>
<dbReference type="AlphaFoldDB" id="A0A7K1YBZ9"/>
<keyword evidence="1" id="KW-0812">Transmembrane</keyword>
<sequence length="187" mass="20899">MSISKLNIRNSLLILIILAAGALRLVDLGKFSTWANFTPVGAIAMFGGTYFQNKWKAYVFPLITLMATDWIISYAYFGKVEFFYSGFLFVYLAFAAMVYVGSLIKKVNAIEVISASIICVVIHWLISDIQPWLFEAMYPKTFAGYIQCLVAAIPFERNLMLGNLVFGGLMYGGFELAKTKVHSLQLA</sequence>
<keyword evidence="1" id="KW-0472">Membrane</keyword>
<evidence type="ECO:0000256" key="1">
    <source>
        <dbReference type="SAM" id="Phobius"/>
    </source>
</evidence>
<feature type="transmembrane region" description="Helical" evidence="1">
    <location>
        <begin position="34"/>
        <end position="51"/>
    </location>
</feature>
<proteinExistence type="predicted"/>
<evidence type="ECO:0000313" key="2">
    <source>
        <dbReference type="EMBL" id="MXV51950.1"/>
    </source>
</evidence>
<accession>A0A7K1YBZ9</accession>
<gene>
    <name evidence="2" type="ORF">GS399_13285</name>
</gene>
<feature type="transmembrane region" description="Helical" evidence="1">
    <location>
        <begin position="82"/>
        <end position="100"/>
    </location>
</feature>
<comment type="caution">
    <text evidence="2">The sequence shown here is derived from an EMBL/GenBank/DDBJ whole genome shotgun (WGS) entry which is preliminary data.</text>
</comment>
<feature type="transmembrane region" description="Helical" evidence="1">
    <location>
        <begin position="107"/>
        <end position="126"/>
    </location>
</feature>